<dbReference type="GO" id="GO:0030424">
    <property type="term" value="C:axon"/>
    <property type="evidence" value="ECO:0007669"/>
    <property type="project" value="TreeGrafter"/>
</dbReference>
<evidence type="ECO:0000256" key="5">
    <source>
        <dbReference type="ARBA" id="ARBA00023136"/>
    </source>
</evidence>
<feature type="compositionally biased region" description="Acidic residues" evidence="7">
    <location>
        <begin position="87"/>
        <end position="96"/>
    </location>
</feature>
<dbReference type="PANTHER" id="PTHR21143">
    <property type="entry name" value="INVERTEBRATE GUSTATORY RECEPTOR"/>
    <property type="match status" value="1"/>
</dbReference>
<evidence type="ECO:0000256" key="4">
    <source>
        <dbReference type="ARBA" id="ARBA00022989"/>
    </source>
</evidence>
<keyword evidence="6" id="KW-0675">Receptor</keyword>
<feature type="transmembrane region" description="Helical" evidence="8">
    <location>
        <begin position="294"/>
        <end position="314"/>
    </location>
</feature>
<sequence length="585" mass="67290">MLNPSELADGVKIPKSQPPNPASNSVLLFDEVPSNLASNEIDKNSLSGSIWTVSNGTKNPSRLTTSTIMDDDRSTIEDEKDPVEGNEFYDDDDDDESVPDTKIIFDKEFEDYFEDRIHKSGSSMIFMSKTLGLLPVIWTEEDLEGECKTYLNFYTFILYICWVALFVLTFIKLNVSTEWPSDTAFQHYMNKTNNGCVVLSSATFQANLGGQWISAILIVSCGILNSRSLADVFYSLSGVDSLLDLKEKQYSKLNRKIIWWCIFYIFLWAGHGVTVYYLLEQSKFWHLLYFFSDVASYGIPIAYDLQYIFLCLSLRKRYRTLNKQLCTKTKIWRLPVKPSGNINVLQNILQYRFDQIFEPKQEDLMKTDIDKQNVPMDLWLKDEPGPNYKMMDGVESKPTKEEEQSLIAQLESLRCAYVDLGDIIQEMNNMFSTALFSHLIALSISFIVWAYLNLFAIKHFEIVYTFIGLCVLAFIRIFLVCCHAQNLKHESRKPLAGVCQITSVDGSPKLERLLVKMTSQMYYNQPTLSCGDYFPLGQRSLLVIFSVSIIIAYILFRIHGFQFNYLKEESILMSIQELLKKLDKN</sequence>
<dbReference type="Pfam" id="PF08395">
    <property type="entry name" value="7tm_7"/>
    <property type="match status" value="1"/>
</dbReference>
<evidence type="ECO:0000256" key="8">
    <source>
        <dbReference type="SAM" id="Phobius"/>
    </source>
</evidence>
<keyword evidence="5 8" id="KW-0472">Membrane</keyword>
<dbReference type="OrthoDB" id="10550729at2759"/>
<evidence type="ECO:0000256" key="6">
    <source>
        <dbReference type="ARBA" id="ARBA00023170"/>
    </source>
</evidence>
<organism evidence="9">
    <name type="scientific">Lepeophtheirus salmonis</name>
    <name type="common">Salmon louse</name>
    <name type="synonym">Caligus salmonis</name>
    <dbReference type="NCBI Taxonomy" id="72036"/>
    <lineage>
        <taxon>Eukaryota</taxon>
        <taxon>Metazoa</taxon>
        <taxon>Ecdysozoa</taxon>
        <taxon>Arthropoda</taxon>
        <taxon>Crustacea</taxon>
        <taxon>Multicrustacea</taxon>
        <taxon>Hexanauplia</taxon>
        <taxon>Copepoda</taxon>
        <taxon>Siphonostomatoida</taxon>
        <taxon>Caligidae</taxon>
        <taxon>Lepeophtheirus</taxon>
    </lineage>
</organism>
<dbReference type="EMBL" id="HACA01019436">
    <property type="protein sequence ID" value="CDW36797.1"/>
    <property type="molecule type" value="Transcribed_RNA"/>
</dbReference>
<feature type="region of interest" description="Disordered" evidence="7">
    <location>
        <begin position="1"/>
        <end position="25"/>
    </location>
</feature>
<feature type="transmembrane region" description="Helical" evidence="8">
    <location>
        <begin position="462"/>
        <end position="484"/>
    </location>
</feature>
<dbReference type="AlphaFoldDB" id="A0A0K2UFR1"/>
<dbReference type="GO" id="GO:0005886">
    <property type="term" value="C:plasma membrane"/>
    <property type="evidence" value="ECO:0007669"/>
    <property type="project" value="UniProtKB-SubCell"/>
</dbReference>
<evidence type="ECO:0000256" key="7">
    <source>
        <dbReference type="SAM" id="MobiDB-lite"/>
    </source>
</evidence>
<feature type="region of interest" description="Disordered" evidence="7">
    <location>
        <begin position="71"/>
        <end position="96"/>
    </location>
</feature>
<proteinExistence type="predicted"/>
<feature type="transmembrane region" description="Helical" evidence="8">
    <location>
        <begin position="151"/>
        <end position="171"/>
    </location>
</feature>
<dbReference type="InterPro" id="IPR013604">
    <property type="entry name" value="7TM_chemorcpt"/>
</dbReference>
<evidence type="ECO:0000256" key="1">
    <source>
        <dbReference type="ARBA" id="ARBA00004651"/>
    </source>
</evidence>
<evidence type="ECO:0000313" key="9">
    <source>
        <dbReference type="EMBL" id="CDW36797.1"/>
    </source>
</evidence>
<name>A0A0K2UFR1_LEPSM</name>
<reference evidence="9" key="1">
    <citation type="submission" date="2014-05" db="EMBL/GenBank/DDBJ databases">
        <authorList>
            <person name="Chronopoulou M."/>
        </authorList>
    </citation>
    <scope>NUCLEOTIDE SEQUENCE</scope>
    <source>
        <tissue evidence="9">Whole organism</tissue>
    </source>
</reference>
<dbReference type="GO" id="GO:0030425">
    <property type="term" value="C:dendrite"/>
    <property type="evidence" value="ECO:0007669"/>
    <property type="project" value="TreeGrafter"/>
</dbReference>
<keyword evidence="2" id="KW-1003">Cell membrane</keyword>
<evidence type="ECO:0000256" key="3">
    <source>
        <dbReference type="ARBA" id="ARBA00022692"/>
    </source>
</evidence>
<dbReference type="PANTHER" id="PTHR21143:SF121">
    <property type="entry name" value="GUSTATORY AND ODORANT RECEPTOR 21A"/>
    <property type="match status" value="1"/>
</dbReference>
<feature type="transmembrane region" description="Helical" evidence="8">
    <location>
        <begin position="435"/>
        <end position="456"/>
    </location>
</feature>
<dbReference type="GO" id="GO:0043025">
    <property type="term" value="C:neuronal cell body"/>
    <property type="evidence" value="ECO:0007669"/>
    <property type="project" value="TreeGrafter"/>
</dbReference>
<accession>A0A0K2UFR1</accession>
<protein>
    <recommendedName>
        <fullName evidence="10">Gustatory receptor</fullName>
    </recommendedName>
</protein>
<keyword evidence="3 8" id="KW-0812">Transmembrane</keyword>
<evidence type="ECO:0000256" key="2">
    <source>
        <dbReference type="ARBA" id="ARBA00022475"/>
    </source>
</evidence>
<feature type="transmembrane region" description="Helical" evidence="8">
    <location>
        <begin position="541"/>
        <end position="560"/>
    </location>
</feature>
<comment type="subcellular location">
    <subcellularLocation>
        <location evidence="1">Cell membrane</location>
        <topology evidence="1">Multi-pass membrane protein</topology>
    </subcellularLocation>
</comment>
<evidence type="ECO:0008006" key="10">
    <source>
        <dbReference type="Google" id="ProtNLM"/>
    </source>
</evidence>
<dbReference type="GO" id="GO:0050909">
    <property type="term" value="P:sensory perception of taste"/>
    <property type="evidence" value="ECO:0007669"/>
    <property type="project" value="InterPro"/>
</dbReference>
<keyword evidence="4 8" id="KW-1133">Transmembrane helix</keyword>
<feature type="transmembrane region" description="Helical" evidence="8">
    <location>
        <begin position="257"/>
        <end position="279"/>
    </location>
</feature>